<dbReference type="InterPro" id="IPR037159">
    <property type="entry name" value="RNA_POL_N_sf"/>
</dbReference>
<dbReference type="Gene3D" id="1.10.150.20">
    <property type="entry name" value="5' to 3' exonuclease, C-terminal subdomain"/>
    <property type="match status" value="1"/>
</dbReference>
<dbReference type="InterPro" id="IPR024075">
    <property type="entry name" value="DNA-dir_RNA_pol_helix_hairp_sf"/>
</dbReference>
<comment type="function">
    <text evidence="13">DNA-dependent RNA polymerase catalyzes the transcription of DNA into RNA using the four ribonucleoside triphosphates as substrates.</text>
</comment>
<keyword evidence="10 13" id="KW-0804">Transcription</keyword>
<evidence type="ECO:0000256" key="9">
    <source>
        <dbReference type="ARBA" id="ARBA00023128"/>
    </source>
</evidence>
<dbReference type="Gene3D" id="1.10.287.280">
    <property type="match status" value="1"/>
</dbReference>
<dbReference type="GO" id="GO:0003899">
    <property type="term" value="F:DNA-directed RNA polymerase activity"/>
    <property type="evidence" value="ECO:0007669"/>
    <property type="project" value="UniProtKB-EC"/>
</dbReference>
<feature type="compositionally biased region" description="Basic residues" evidence="14">
    <location>
        <begin position="1940"/>
        <end position="1949"/>
    </location>
</feature>
<dbReference type="Pfam" id="PF00940">
    <property type="entry name" value="RNA_pol"/>
    <property type="match status" value="1"/>
</dbReference>
<keyword evidence="8" id="KW-0809">Transit peptide</keyword>
<dbReference type="PROSITE" id="PS00489">
    <property type="entry name" value="RNA_POL_PHAGE_2"/>
    <property type="match status" value="1"/>
</dbReference>
<dbReference type="SUPFAM" id="SSF56672">
    <property type="entry name" value="DNA/RNA polymerases"/>
    <property type="match status" value="1"/>
</dbReference>
<reference evidence="16" key="1">
    <citation type="submission" date="2021-07" db="EMBL/GenBank/DDBJ databases">
        <title>Draft genome of Mortierella alpina, strain LL118, isolated from an aspen leaf litter sample.</title>
        <authorList>
            <person name="Yang S."/>
            <person name="Vinatzer B.A."/>
        </authorList>
    </citation>
    <scope>NUCLEOTIDE SEQUENCE</scope>
    <source>
        <strain evidence="16">LL118</strain>
    </source>
</reference>
<feature type="compositionally biased region" description="Polar residues" evidence="14">
    <location>
        <begin position="2236"/>
        <end position="2267"/>
    </location>
</feature>
<dbReference type="InterPro" id="IPR029262">
    <property type="entry name" value="RPOL_N"/>
</dbReference>
<dbReference type="Pfam" id="PF00069">
    <property type="entry name" value="Pkinase"/>
    <property type="match status" value="1"/>
</dbReference>
<evidence type="ECO:0000313" key="16">
    <source>
        <dbReference type="EMBL" id="KAG9323572.1"/>
    </source>
</evidence>
<evidence type="ECO:0000256" key="8">
    <source>
        <dbReference type="ARBA" id="ARBA00022946"/>
    </source>
</evidence>
<feature type="region of interest" description="Disordered" evidence="14">
    <location>
        <begin position="28"/>
        <end position="74"/>
    </location>
</feature>
<feature type="compositionally biased region" description="Basic and acidic residues" evidence="14">
    <location>
        <begin position="2000"/>
        <end position="2016"/>
    </location>
</feature>
<dbReference type="PANTHER" id="PTHR10102">
    <property type="entry name" value="DNA-DIRECTED RNA POLYMERASE, MITOCHONDRIAL"/>
    <property type="match status" value="1"/>
</dbReference>
<evidence type="ECO:0000256" key="10">
    <source>
        <dbReference type="ARBA" id="ARBA00023163"/>
    </source>
</evidence>
<dbReference type="PROSITE" id="PS00108">
    <property type="entry name" value="PROTEIN_KINASE_ST"/>
    <property type="match status" value="1"/>
</dbReference>
<dbReference type="GO" id="GO:0001018">
    <property type="term" value="F:mitochondrial promoter sequence-specific DNA binding"/>
    <property type="evidence" value="ECO:0007669"/>
    <property type="project" value="TreeGrafter"/>
</dbReference>
<organism evidence="16 17">
    <name type="scientific">Mortierella alpina</name>
    <name type="common">Oleaginous fungus</name>
    <name type="synonym">Mortierella renispora</name>
    <dbReference type="NCBI Taxonomy" id="64518"/>
    <lineage>
        <taxon>Eukaryota</taxon>
        <taxon>Fungi</taxon>
        <taxon>Fungi incertae sedis</taxon>
        <taxon>Mucoromycota</taxon>
        <taxon>Mortierellomycotina</taxon>
        <taxon>Mortierellomycetes</taxon>
        <taxon>Mortierellales</taxon>
        <taxon>Mortierellaceae</taxon>
        <taxon>Mortierella</taxon>
    </lineage>
</organism>
<dbReference type="SMART" id="SM01311">
    <property type="entry name" value="RPOL_N"/>
    <property type="match status" value="1"/>
</dbReference>
<keyword evidence="6 12" id="KW-0547">Nucleotide-binding</keyword>
<dbReference type="Pfam" id="PF14700">
    <property type="entry name" value="RPOL_N"/>
    <property type="match status" value="1"/>
</dbReference>
<dbReference type="InterPro" id="IPR043502">
    <property type="entry name" value="DNA/RNA_pol_sf"/>
</dbReference>
<dbReference type="InterPro" id="IPR011990">
    <property type="entry name" value="TPR-like_helical_dom_sf"/>
</dbReference>
<keyword evidence="7 12" id="KW-0067">ATP-binding</keyword>
<dbReference type="InterPro" id="IPR046950">
    <property type="entry name" value="DNA-dir_Rpol_C_phage-type"/>
</dbReference>
<evidence type="ECO:0000256" key="1">
    <source>
        <dbReference type="ARBA" id="ARBA00004173"/>
    </source>
</evidence>
<dbReference type="InterPro" id="IPR011009">
    <property type="entry name" value="Kinase-like_dom_sf"/>
</dbReference>
<dbReference type="SMART" id="SM00220">
    <property type="entry name" value="S_TKc"/>
    <property type="match status" value="1"/>
</dbReference>
<dbReference type="FunFam" id="3.30.200.20:FF:000042">
    <property type="entry name" value="Aurora kinase A"/>
    <property type="match status" value="1"/>
</dbReference>
<proteinExistence type="inferred from homology"/>
<evidence type="ECO:0000313" key="17">
    <source>
        <dbReference type="Proteomes" id="UP000717515"/>
    </source>
</evidence>
<dbReference type="GO" id="GO:0006390">
    <property type="term" value="P:mitochondrial transcription"/>
    <property type="evidence" value="ECO:0007669"/>
    <property type="project" value="TreeGrafter"/>
</dbReference>
<dbReference type="PANTHER" id="PTHR10102:SF0">
    <property type="entry name" value="DNA-DIRECTED RNA POLYMERASE, MITOCHONDRIAL"/>
    <property type="match status" value="1"/>
</dbReference>
<gene>
    <name evidence="16" type="ORF">KVV02_003096</name>
</gene>
<evidence type="ECO:0000256" key="14">
    <source>
        <dbReference type="SAM" id="MobiDB-lite"/>
    </source>
</evidence>
<dbReference type="PROSITE" id="PS50011">
    <property type="entry name" value="PROTEIN_KINASE_DOM"/>
    <property type="match status" value="1"/>
</dbReference>
<accession>A0A9P8CXP6</accession>
<dbReference type="PROSITE" id="PS00900">
    <property type="entry name" value="RNA_POL_PHAGE_1"/>
    <property type="match status" value="1"/>
</dbReference>
<comment type="catalytic activity">
    <reaction evidence="11 13">
        <text>RNA(n) + a ribonucleoside 5'-triphosphate = RNA(n+1) + diphosphate</text>
        <dbReference type="Rhea" id="RHEA:21248"/>
        <dbReference type="Rhea" id="RHEA-COMP:14527"/>
        <dbReference type="Rhea" id="RHEA-COMP:17342"/>
        <dbReference type="ChEBI" id="CHEBI:33019"/>
        <dbReference type="ChEBI" id="CHEBI:61557"/>
        <dbReference type="ChEBI" id="CHEBI:140395"/>
        <dbReference type="EC" id="2.7.7.6"/>
    </reaction>
</comment>
<evidence type="ECO:0000256" key="7">
    <source>
        <dbReference type="ARBA" id="ARBA00022840"/>
    </source>
</evidence>
<evidence type="ECO:0000256" key="6">
    <source>
        <dbReference type="ARBA" id="ARBA00022741"/>
    </source>
</evidence>
<dbReference type="EC" id="2.7.7.6" evidence="13"/>
<feature type="compositionally biased region" description="Low complexity" evidence="14">
    <location>
        <begin position="2186"/>
        <end position="2197"/>
    </location>
</feature>
<feature type="domain" description="Protein kinase" evidence="15">
    <location>
        <begin position="1366"/>
        <end position="1677"/>
    </location>
</feature>
<evidence type="ECO:0000256" key="5">
    <source>
        <dbReference type="ARBA" id="ARBA00022695"/>
    </source>
</evidence>
<evidence type="ECO:0000259" key="15">
    <source>
        <dbReference type="PROSITE" id="PS50011"/>
    </source>
</evidence>
<dbReference type="Gene3D" id="1.10.510.10">
    <property type="entry name" value="Transferase(Phosphotransferase) domain 1"/>
    <property type="match status" value="1"/>
</dbReference>
<comment type="similarity">
    <text evidence="2 13">Belongs to the phage and mitochondrial RNA polymerase family.</text>
</comment>
<keyword evidence="9" id="KW-0496">Mitochondrion</keyword>
<protein>
    <recommendedName>
        <fullName evidence="13">DNA-directed RNA polymerase</fullName>
        <ecNumber evidence="13">2.7.7.6</ecNumber>
    </recommendedName>
</protein>
<feature type="compositionally biased region" description="Polar residues" evidence="14">
    <location>
        <begin position="2043"/>
        <end position="2057"/>
    </location>
</feature>
<dbReference type="GO" id="GO:0005524">
    <property type="term" value="F:ATP binding"/>
    <property type="evidence" value="ECO:0007669"/>
    <property type="project" value="UniProtKB-UniRule"/>
</dbReference>
<dbReference type="Gene3D" id="1.10.287.260">
    <property type="match status" value="1"/>
</dbReference>
<dbReference type="Proteomes" id="UP000717515">
    <property type="component" value="Unassembled WGS sequence"/>
</dbReference>
<comment type="caution">
    <text evidence="16">The sequence shown here is derived from an EMBL/GenBank/DDBJ whole genome shotgun (WGS) entry which is preliminary data.</text>
</comment>
<keyword evidence="4 13" id="KW-0808">Transferase</keyword>
<evidence type="ECO:0000256" key="11">
    <source>
        <dbReference type="ARBA" id="ARBA00048552"/>
    </source>
</evidence>
<dbReference type="EMBL" id="JAIFTL010000096">
    <property type="protein sequence ID" value="KAG9323572.1"/>
    <property type="molecule type" value="Genomic_DNA"/>
</dbReference>
<keyword evidence="3 13" id="KW-0240">DNA-directed RNA polymerase</keyword>
<feature type="region of interest" description="Disordered" evidence="14">
    <location>
        <begin position="2185"/>
        <end position="2204"/>
    </location>
</feature>
<dbReference type="SUPFAM" id="SSF56112">
    <property type="entry name" value="Protein kinase-like (PK-like)"/>
    <property type="match status" value="1"/>
</dbReference>
<dbReference type="InterPro" id="IPR017441">
    <property type="entry name" value="Protein_kinase_ATP_BS"/>
</dbReference>
<feature type="region of interest" description="Disordered" evidence="14">
    <location>
        <begin position="2236"/>
        <end position="2344"/>
    </location>
</feature>
<keyword evidence="5 13" id="KW-0548">Nucleotidyltransferase</keyword>
<feature type="region of interest" description="Disordered" evidence="14">
    <location>
        <begin position="1186"/>
        <end position="1223"/>
    </location>
</feature>
<evidence type="ECO:0000256" key="12">
    <source>
        <dbReference type="PROSITE-ProRule" id="PRU10141"/>
    </source>
</evidence>
<dbReference type="Gene3D" id="1.10.1320.10">
    <property type="entry name" value="DNA-directed RNA polymerase, N-terminal domain"/>
    <property type="match status" value="1"/>
</dbReference>
<dbReference type="FunFam" id="1.10.150.20:FF:000041">
    <property type="entry name" value="DNA-directed RNA polymerase"/>
    <property type="match status" value="1"/>
</dbReference>
<feature type="compositionally biased region" description="Basic and acidic residues" evidence="14">
    <location>
        <begin position="2076"/>
        <end position="2088"/>
    </location>
</feature>
<evidence type="ECO:0000256" key="3">
    <source>
        <dbReference type="ARBA" id="ARBA00022478"/>
    </source>
</evidence>
<evidence type="ECO:0000256" key="4">
    <source>
        <dbReference type="ARBA" id="ARBA00022679"/>
    </source>
</evidence>
<sequence length="2344" mass="262267">MLSVASSLRGNRATLACARLSSFRTQPALPAPMRSRPWSSRPHSTAAIEESTAPLSHGHGHTQSSPVGAARTGADLPLHSYTPISGRLEPIRIVRLPEMKASEPRVSGKFADHQLPEQIAVMYACLNTGEMERARRIFQALHKSNPEDMLVLGDIKMHNSFMERYMNAKPSPRTKEALKWFESLSKYKVKPDLTSFAILIKGFIRLDSMHTAKVMMLEMQKAGYTVDDLRKCPDLHTEDLHKVEAVIQMLYPSSARLEPLMADRATPTPSPSRYVEVNPVKNSNNETVIGVQLMRTTLDALALRDLSAYDRQLKLEERSYETALEKMEHDRTTMPDQVNTKPLKDYLWHWHQALKASIKLELKRVDAVLERRSMSDDAVLDKDRLVYGPFLKLLSPDKLSVITIMELLRMNNSGGIIEGMKSARALIGIGKAIESEYNAEQMTKKSNKALFDQRYSVHQLYGNGKLFNMAVRKIETRRSEAMQPTNWTPVWPESTRAKVGSVLTTLLMDCAKVQIPSFDPETNKKIIEEIPAFYHAYQYSKGQRIGVIKVHNHISEIMSKEPVGAVIHPRLLPMLVFPRPWLSFRDGGYLNAQSLIMRIRHCPQQYDYLRKAHEEGLLYRVYNGLDVLGRTRWAVNKKVLNTVLEAWNSGKEFGKIPPITGPVEDLPKPDDYETSSKAKAKWLAENRKLKLEAKNHHSLRCDVNYKVEIARAFADEPMYFPHNLDFRGRAYPIPPLFNHLGNDLCRGLLVFDEAKPLGPKGFTWLKIHLANLAGFDKHSLSARAQFTMDHLDDIFDSADKPMEGNRWWLKAEDPWQCLATCIEVADAIRSGDPESYKSRMPVHQDGTCNGLQHYAALGGDMAGAQQVNLIPSDSPQDVYSGVAKSVERMLETQAAAGVEEAQILVGKVTRKIVKQTVMTNVYGVTFVGARAQIENRLRETAGIPEDKVRGLSTYLTQQVFASLGELFTGARAIQDWLAESARRIAKSVPKSVVNPETDEIQETLTKNNRRKKKKTSKQAIADQQMTSVIWTTPLNLPIVQPYRKMEHKQVRTNLQSLTIKDPTQASPVNVQKQRTAFPPNFIHSLDATHMLMSAAGCVEAGLTFASVHDSYWTHACDVEVMNEVLRKQFILLHSNNIMENLQNEFMERYRDYLYPVTLVVANPGEPVGEGMIAWDDERIRRKNARIENPAGMQSSKDEFLPDAAAPKDEPMSSSSSVGSSKDNNMFHFGDDEDDEHDLSSVIIEEDEAELEAEAKAMGKALRKGKKKVSNKLFHSWDPISFPPLPDRGEFDIPDLHSGQPLAMYSHQPSQLSNLSRSLPPTPSQLHPSVMHDSETVPDDYFGESEEVPLPFPIKTIVADPQTGLSLTLISALGAGSYAVVYLAREVASGTLYALKCLGKNKLTQDEVAIQRNEVDIHMSLPKHRNIVHLFNMFETTQHLFLLMEYASGMDMYQWISTRSDKVDPVSGAPHSPSSRYSVIKILFDQVLEGVGQVHLCGVAHRDLKPENFLIEYADGQYTVKITDFGLATTDTESDEFECGSKPYMSFECRNGIDREYNVQQSDLWSLGIILINLLYHRCPWSDPCPQSSFAFSEFLKSRVDFLQKRFEDMPGPVARWLGLRAFAFVGLGRFNRRRTRPGIEDWRSWMKDFVPRMLGEIDTTSEQEDDYDEEEEYREYLALYEDEALEKEVEGEEIIDDADDDDNQVVPITIQQSSLKDGHQSYLDPGRAYASYHVPMHSKLGNAFISSSAPKFDPSAFYQPARLRQESWSDAIDVEGTEDAEMDFSAPILFEESEDDEHHGHESEDDDDSLGLAVALPDDFIDPLPQSSNASSGRQTPSTPKMTHLNFNTEKRQFPAHLRLELDSLNQQSLQEPSMRSAGRASPAAEINTLVFIEPDTVHSAIDTAQNASGDGHASSLPSSSHMEAALGPGSARDKEQAHPKQHMRKPARNLRDVKAAPFVFPPLKTPTTASISMADSMSTQISPSKEKAVPQPTTLSKQQESKDLSAPKEVQKPSTDKSNIYIIPKRSQLGPWGAQAAGHQPSRPNDNNINITSRNASWRRGHHRGGSWASTDDTWDTRKDPSGRNGDDGPGTSSGKWRARLEDREDAQMGLPPRVENKFRPRYRQGRRFAPNANTSTLPPAPPLPQSSSGGPRSRHQSRSGAVFDASSAWGNHAPVHDTFKDLSQQQDQAPQPKYQNSQLRIQGKGSLGSSTLKLAGQRNKSLVDLRAAVDPTNQSWRQPISSGLDSAVSSSQTASNISKARSQSGAFADPGQRKGANGVHPLEQSTSGSLPFKSRLTDRLTGTDGELPGDNIYHPPHWHERKSSSSSIGSFSKQPPRRPARP</sequence>
<dbReference type="Gene3D" id="1.25.40.10">
    <property type="entry name" value="Tetratricopeptide repeat domain"/>
    <property type="match status" value="1"/>
</dbReference>
<feature type="compositionally biased region" description="Basic and acidic residues" evidence="14">
    <location>
        <begin position="1195"/>
        <end position="1210"/>
    </location>
</feature>
<feature type="region of interest" description="Disordered" evidence="14">
    <location>
        <begin position="1906"/>
        <end position="2165"/>
    </location>
</feature>
<dbReference type="GO" id="GO:0034245">
    <property type="term" value="C:mitochondrial DNA-directed RNA polymerase complex"/>
    <property type="evidence" value="ECO:0007669"/>
    <property type="project" value="TreeGrafter"/>
</dbReference>
<dbReference type="InterPro" id="IPR008271">
    <property type="entry name" value="Ser/Thr_kinase_AS"/>
</dbReference>
<feature type="compositionally biased region" description="Polar residues" evidence="14">
    <location>
        <begin position="1966"/>
        <end position="1984"/>
    </location>
</feature>
<dbReference type="InterPro" id="IPR002092">
    <property type="entry name" value="DNA-dir_Rpol_phage-type"/>
</dbReference>
<feature type="region of interest" description="Disordered" evidence="14">
    <location>
        <begin position="1821"/>
        <end position="1846"/>
    </location>
</feature>
<name>A0A9P8CXP6_MORAP</name>
<evidence type="ECO:0000256" key="13">
    <source>
        <dbReference type="RuleBase" id="RU003805"/>
    </source>
</evidence>
<dbReference type="PROSITE" id="PS00107">
    <property type="entry name" value="PROTEIN_KINASE_ATP"/>
    <property type="match status" value="1"/>
</dbReference>
<comment type="subcellular location">
    <subcellularLocation>
        <location evidence="1">Mitochondrion</location>
    </subcellularLocation>
</comment>
<dbReference type="InterPro" id="IPR000719">
    <property type="entry name" value="Prot_kinase_dom"/>
</dbReference>
<dbReference type="GO" id="GO:0004672">
    <property type="term" value="F:protein kinase activity"/>
    <property type="evidence" value="ECO:0007669"/>
    <property type="project" value="InterPro"/>
</dbReference>
<feature type="compositionally biased region" description="Polar residues" evidence="14">
    <location>
        <begin position="1825"/>
        <end position="1846"/>
    </location>
</feature>
<evidence type="ECO:0000256" key="2">
    <source>
        <dbReference type="ARBA" id="ARBA00009493"/>
    </source>
</evidence>
<dbReference type="FunFam" id="1.10.287.280:FF:000001">
    <property type="entry name" value="DNA-directed RNA polymerase"/>
    <property type="match status" value="1"/>
</dbReference>
<feature type="binding site" evidence="12">
    <location>
        <position position="1395"/>
    </location>
    <ligand>
        <name>ATP</name>
        <dbReference type="ChEBI" id="CHEBI:30616"/>
    </ligand>
</feature>